<accession>A0A1Y2E2J9</accession>
<dbReference type="STRING" id="1141098.A0A1Y2E2J9"/>
<dbReference type="OrthoDB" id="47007at2759"/>
<name>A0A1Y2E2J9_9PEZI</name>
<sequence length="428" mass="47164">MLTCSSSTMVDSLLDDDDSTASYISSSSQEEQKEQEEEQARSIHLARLNTLVSWTDTDGQKQSLGGLTLDVHVDFSPQDKTNTAFFRLRGSVFLRHRRCATNKQSVYLFIYPEELDTVTLERNNNHGAAHVAQTTLKEPNPQSLCFSMKRPPALVVPKGVPLASKPATQELLDAIQALARATCFTVYFNRGALPHEDLALLTRVFSSSSTHNRPATDTERARLAPLYTGYGGQIIDVSGISSREENAAADCKKGADGVEGCSAEVGPTPPPAYGQLESSCNQQASTSGVGIKRRRIETSPTASDRKAMPPSPSSPILLKNILSQLIHMSARIEALHTRVEQMDKRVDIIAYAIDRDPVYRLASEDRQELFESVDARVEDALLAERITMQNQIDEDVQEVGERIGKQVTESLRRARLTVDIGEINFDSV</sequence>
<evidence type="ECO:0000256" key="1">
    <source>
        <dbReference type="SAM" id="MobiDB-lite"/>
    </source>
</evidence>
<gene>
    <name evidence="2" type="ORF">BCR38DRAFT_165822</name>
</gene>
<organism evidence="2 3">
    <name type="scientific">Pseudomassariella vexata</name>
    <dbReference type="NCBI Taxonomy" id="1141098"/>
    <lineage>
        <taxon>Eukaryota</taxon>
        <taxon>Fungi</taxon>
        <taxon>Dikarya</taxon>
        <taxon>Ascomycota</taxon>
        <taxon>Pezizomycotina</taxon>
        <taxon>Sordariomycetes</taxon>
        <taxon>Xylariomycetidae</taxon>
        <taxon>Amphisphaeriales</taxon>
        <taxon>Pseudomassariaceae</taxon>
        <taxon>Pseudomassariella</taxon>
    </lineage>
</organism>
<evidence type="ECO:0000313" key="3">
    <source>
        <dbReference type="Proteomes" id="UP000193689"/>
    </source>
</evidence>
<feature type="region of interest" description="Disordered" evidence="1">
    <location>
        <begin position="287"/>
        <end position="312"/>
    </location>
</feature>
<dbReference type="RefSeq" id="XP_040716742.1">
    <property type="nucleotide sequence ID" value="XM_040853810.1"/>
</dbReference>
<dbReference type="EMBL" id="MCFJ01000005">
    <property type="protein sequence ID" value="ORY65778.1"/>
    <property type="molecule type" value="Genomic_DNA"/>
</dbReference>
<comment type="caution">
    <text evidence="2">The sequence shown here is derived from an EMBL/GenBank/DDBJ whole genome shotgun (WGS) entry which is preliminary data.</text>
</comment>
<dbReference type="AlphaFoldDB" id="A0A1Y2E2J9"/>
<evidence type="ECO:0000313" key="2">
    <source>
        <dbReference type="EMBL" id="ORY65778.1"/>
    </source>
</evidence>
<proteinExistence type="predicted"/>
<protein>
    <submittedName>
        <fullName evidence="2">Uncharacterized protein</fullName>
    </submittedName>
</protein>
<dbReference type="GeneID" id="63770022"/>
<dbReference type="Proteomes" id="UP000193689">
    <property type="component" value="Unassembled WGS sequence"/>
</dbReference>
<reference evidence="2 3" key="1">
    <citation type="submission" date="2016-07" db="EMBL/GenBank/DDBJ databases">
        <title>Pervasive Adenine N6-methylation of Active Genes in Fungi.</title>
        <authorList>
            <consortium name="DOE Joint Genome Institute"/>
            <person name="Mondo S.J."/>
            <person name="Dannebaum R.O."/>
            <person name="Kuo R.C."/>
            <person name="Labutti K."/>
            <person name="Haridas S."/>
            <person name="Kuo A."/>
            <person name="Salamov A."/>
            <person name="Ahrendt S.R."/>
            <person name="Lipzen A."/>
            <person name="Sullivan W."/>
            <person name="Andreopoulos W.B."/>
            <person name="Clum A."/>
            <person name="Lindquist E."/>
            <person name="Daum C."/>
            <person name="Ramamoorthy G.K."/>
            <person name="Gryganskyi A."/>
            <person name="Culley D."/>
            <person name="Magnuson J.K."/>
            <person name="James T.Y."/>
            <person name="O'Malley M.A."/>
            <person name="Stajich J.E."/>
            <person name="Spatafora J.W."/>
            <person name="Visel A."/>
            <person name="Grigoriev I.V."/>
        </authorList>
    </citation>
    <scope>NUCLEOTIDE SEQUENCE [LARGE SCALE GENOMIC DNA]</scope>
    <source>
        <strain evidence="2 3">CBS 129021</strain>
    </source>
</reference>
<feature type="compositionally biased region" description="Low complexity" evidence="1">
    <location>
        <begin position="1"/>
        <end position="12"/>
    </location>
</feature>
<feature type="region of interest" description="Disordered" evidence="1">
    <location>
        <begin position="1"/>
        <end position="39"/>
    </location>
</feature>
<keyword evidence="3" id="KW-1185">Reference proteome</keyword>
<dbReference type="InParanoid" id="A0A1Y2E2J9"/>